<name>A0A382URN2_9ZZZZ</name>
<feature type="non-terminal residue" evidence="1">
    <location>
        <position position="30"/>
    </location>
</feature>
<protein>
    <submittedName>
        <fullName evidence="1">Uncharacterized protein</fullName>
    </submittedName>
</protein>
<reference evidence="1" key="1">
    <citation type="submission" date="2018-05" db="EMBL/GenBank/DDBJ databases">
        <authorList>
            <person name="Lanie J.A."/>
            <person name="Ng W.-L."/>
            <person name="Kazmierczak K.M."/>
            <person name="Andrzejewski T.M."/>
            <person name="Davidsen T.M."/>
            <person name="Wayne K.J."/>
            <person name="Tettelin H."/>
            <person name="Glass J.I."/>
            <person name="Rusch D."/>
            <person name="Podicherti R."/>
            <person name="Tsui H.-C.T."/>
            <person name="Winkler M.E."/>
        </authorList>
    </citation>
    <scope>NUCLEOTIDE SEQUENCE</scope>
</reference>
<evidence type="ECO:0000313" key="1">
    <source>
        <dbReference type="EMBL" id="SVD36872.1"/>
    </source>
</evidence>
<dbReference type="EMBL" id="UINC01146253">
    <property type="protein sequence ID" value="SVD36872.1"/>
    <property type="molecule type" value="Genomic_DNA"/>
</dbReference>
<dbReference type="AlphaFoldDB" id="A0A382URN2"/>
<accession>A0A382URN2</accession>
<sequence>MTNSSNKDAYDEVFASLEKHNKWFENSIPL</sequence>
<gene>
    <name evidence="1" type="ORF">METZ01_LOCUS389726</name>
</gene>
<organism evidence="1">
    <name type="scientific">marine metagenome</name>
    <dbReference type="NCBI Taxonomy" id="408172"/>
    <lineage>
        <taxon>unclassified sequences</taxon>
        <taxon>metagenomes</taxon>
        <taxon>ecological metagenomes</taxon>
    </lineage>
</organism>
<proteinExistence type="predicted"/>